<dbReference type="InParanoid" id="A0A2G4YML5"/>
<dbReference type="AlphaFoldDB" id="A0A2G4YML5"/>
<evidence type="ECO:0008006" key="3">
    <source>
        <dbReference type="Google" id="ProtNLM"/>
    </source>
</evidence>
<reference evidence="1 2" key="1">
    <citation type="submission" date="2017-10" db="EMBL/GenBank/DDBJ databases">
        <title>Frigbacter circumglobatus gen. nov. sp. nov., isolated from sediment cultured in situ.</title>
        <authorList>
            <person name="Zhao Z."/>
        </authorList>
    </citation>
    <scope>NUCLEOTIDE SEQUENCE [LARGE SCALE GENOMIC DNA]</scope>
    <source>
        <strain evidence="1 2">ZYL</strain>
    </source>
</reference>
<comment type="caution">
    <text evidence="1">The sequence shown here is derived from an EMBL/GenBank/DDBJ whole genome shotgun (WGS) entry which is preliminary data.</text>
</comment>
<proteinExistence type="predicted"/>
<protein>
    <recommendedName>
        <fullName evidence="3">Tat pathway signal protein</fullName>
    </recommendedName>
</protein>
<accession>A0A2G4YML5</accession>
<organism evidence="1 2">
    <name type="scientific">Paremcibacter congregatus</name>
    <dbReference type="NCBI Taxonomy" id="2043170"/>
    <lineage>
        <taxon>Bacteria</taxon>
        <taxon>Pseudomonadati</taxon>
        <taxon>Pseudomonadota</taxon>
        <taxon>Alphaproteobacteria</taxon>
        <taxon>Emcibacterales</taxon>
        <taxon>Emcibacteraceae</taxon>
        <taxon>Paremcibacter</taxon>
    </lineage>
</organism>
<dbReference type="RefSeq" id="WP_099475084.1">
    <property type="nucleotide sequence ID" value="NZ_CP041025.1"/>
</dbReference>
<dbReference type="Proteomes" id="UP000229730">
    <property type="component" value="Unassembled WGS sequence"/>
</dbReference>
<dbReference type="EMBL" id="PDEM01000032">
    <property type="protein sequence ID" value="PHZ83579.1"/>
    <property type="molecule type" value="Genomic_DNA"/>
</dbReference>
<evidence type="ECO:0000313" key="2">
    <source>
        <dbReference type="Proteomes" id="UP000229730"/>
    </source>
</evidence>
<evidence type="ECO:0000313" key="1">
    <source>
        <dbReference type="EMBL" id="PHZ83579.1"/>
    </source>
</evidence>
<keyword evidence="2" id="KW-1185">Reference proteome</keyword>
<dbReference type="OrthoDB" id="5731567at2"/>
<sequence length="178" mass="19713">MNRRDFHKTSGAILLSYFIGGTALSLSPAAAQERHLPFQILTPEEADLLARLGDAIVPGAKAAGFSHYIDHQLSAPSADTMLILKYLGVPAPYIDFYRPALRALKNSLHDTSAAGLQAYIAHMTQNNPPDWDKAPPAPFFYFVLRSDAIDVTYGTRDGFEKLDIPYLAHIEPEKRSWT</sequence>
<name>A0A2G4YML5_9PROT</name>
<gene>
    <name evidence="1" type="ORF">CRD36_16575</name>
</gene>